<reference evidence="3 4" key="1">
    <citation type="submission" date="2019-02" db="EMBL/GenBank/DDBJ databases">
        <title>Deep-cultivation of Planctomycetes and their phenomic and genomic characterization uncovers novel biology.</title>
        <authorList>
            <person name="Wiegand S."/>
            <person name="Jogler M."/>
            <person name="Boedeker C."/>
            <person name="Pinto D."/>
            <person name="Vollmers J."/>
            <person name="Rivas-Marin E."/>
            <person name="Kohn T."/>
            <person name="Peeters S.H."/>
            <person name="Heuer A."/>
            <person name="Rast P."/>
            <person name="Oberbeckmann S."/>
            <person name="Bunk B."/>
            <person name="Jeske O."/>
            <person name="Meyerdierks A."/>
            <person name="Storesund J.E."/>
            <person name="Kallscheuer N."/>
            <person name="Luecker S."/>
            <person name="Lage O.M."/>
            <person name="Pohl T."/>
            <person name="Merkel B.J."/>
            <person name="Hornburger P."/>
            <person name="Mueller R.-W."/>
            <person name="Bruemmer F."/>
            <person name="Labrenz M."/>
            <person name="Spormann A.M."/>
            <person name="Op den Camp H."/>
            <person name="Overmann J."/>
            <person name="Amann R."/>
            <person name="Jetten M.S.M."/>
            <person name="Mascher T."/>
            <person name="Medema M.H."/>
            <person name="Devos D.P."/>
            <person name="Kaster A.-K."/>
            <person name="Ovreas L."/>
            <person name="Rohde M."/>
            <person name="Galperin M.Y."/>
            <person name="Jogler C."/>
        </authorList>
    </citation>
    <scope>NUCLEOTIDE SEQUENCE [LARGE SCALE GENOMIC DNA]</scope>
    <source>
        <strain evidence="3 4">Pla175</strain>
    </source>
</reference>
<keyword evidence="4" id="KW-1185">Reference proteome</keyword>
<dbReference type="Proteomes" id="UP000317429">
    <property type="component" value="Chromosome"/>
</dbReference>
<protein>
    <submittedName>
        <fullName evidence="3">Uncharacterized protein</fullName>
    </submittedName>
</protein>
<dbReference type="AlphaFoldDB" id="A0A518DGT3"/>
<keyword evidence="2" id="KW-1133">Transmembrane helix</keyword>
<evidence type="ECO:0000313" key="4">
    <source>
        <dbReference type="Proteomes" id="UP000317429"/>
    </source>
</evidence>
<name>A0A518DGT3_9BACT</name>
<dbReference type="EMBL" id="CP036291">
    <property type="protein sequence ID" value="QDU90677.1"/>
    <property type="molecule type" value="Genomic_DNA"/>
</dbReference>
<evidence type="ECO:0000256" key="2">
    <source>
        <dbReference type="SAM" id="Phobius"/>
    </source>
</evidence>
<dbReference type="KEGG" id="pnd:Pla175_40860"/>
<organism evidence="3 4">
    <name type="scientific">Pirellulimonas nuda</name>
    <dbReference type="NCBI Taxonomy" id="2528009"/>
    <lineage>
        <taxon>Bacteria</taxon>
        <taxon>Pseudomonadati</taxon>
        <taxon>Planctomycetota</taxon>
        <taxon>Planctomycetia</taxon>
        <taxon>Pirellulales</taxon>
        <taxon>Lacipirellulaceae</taxon>
        <taxon>Pirellulimonas</taxon>
    </lineage>
</organism>
<evidence type="ECO:0000313" key="3">
    <source>
        <dbReference type="EMBL" id="QDU90677.1"/>
    </source>
</evidence>
<accession>A0A518DGT3</accession>
<keyword evidence="2" id="KW-0812">Transmembrane</keyword>
<sequence>MSKHQHGGHDSHSHSAKRRAPHKDVRLWIAVALMLAAMVAYVMTMDESEIPGEAPGPEVPAAL</sequence>
<keyword evidence="2" id="KW-0472">Membrane</keyword>
<evidence type="ECO:0000256" key="1">
    <source>
        <dbReference type="SAM" id="MobiDB-lite"/>
    </source>
</evidence>
<proteinExistence type="predicted"/>
<gene>
    <name evidence="3" type="ORF">Pla175_40860</name>
</gene>
<dbReference type="RefSeq" id="WP_145289658.1">
    <property type="nucleotide sequence ID" value="NZ_CP036291.1"/>
</dbReference>
<feature type="transmembrane region" description="Helical" evidence="2">
    <location>
        <begin position="25"/>
        <end position="43"/>
    </location>
</feature>
<feature type="region of interest" description="Disordered" evidence="1">
    <location>
        <begin position="1"/>
        <end position="22"/>
    </location>
</feature>